<name>A0A127JV41_9BURK</name>
<evidence type="ECO:0000313" key="3">
    <source>
        <dbReference type="Proteomes" id="UP000070433"/>
    </source>
</evidence>
<evidence type="ECO:0000313" key="2">
    <source>
        <dbReference type="EMBL" id="AMO23850.1"/>
    </source>
</evidence>
<dbReference type="Pfam" id="PF03401">
    <property type="entry name" value="TctC"/>
    <property type="match status" value="1"/>
</dbReference>
<organism evidence="2 3">
    <name type="scientific">Ramlibacter tataouinensis</name>
    <dbReference type="NCBI Taxonomy" id="94132"/>
    <lineage>
        <taxon>Bacteria</taxon>
        <taxon>Pseudomonadati</taxon>
        <taxon>Pseudomonadota</taxon>
        <taxon>Betaproteobacteria</taxon>
        <taxon>Burkholderiales</taxon>
        <taxon>Comamonadaceae</taxon>
        <taxon>Ramlibacter</taxon>
    </lineage>
</organism>
<dbReference type="PANTHER" id="PTHR42928:SF5">
    <property type="entry name" value="BLR1237 PROTEIN"/>
    <property type="match status" value="1"/>
</dbReference>
<dbReference type="EMBL" id="CP010951">
    <property type="protein sequence ID" value="AMO23850.1"/>
    <property type="molecule type" value="Genomic_DNA"/>
</dbReference>
<comment type="similarity">
    <text evidence="1">Belongs to the UPF0065 (bug) family.</text>
</comment>
<dbReference type="InterPro" id="IPR042100">
    <property type="entry name" value="Bug_dom1"/>
</dbReference>
<sequence>MAPIAQAEDIQPIKLVVPVPPGATLDTTARRIAKEWAVIAGAPVVVENRPGANTLIGADFVARAAADGRTLLYSTTSMAIAPLLQKTSLSVDGVVPVIQISAETYALAVSTSSTVTIPQDLERLAAARREGLNCSVVPGAPELACEQLKILLKGRSTSVPYAGAAPAVQAVVAGEADLTFAPVSSLLPLVHAGRLRLVAVSSRDVLPPDMGSLPLLSMAWRGFFLEGFTGIFAPKGTPKERMEQLNRELNAVLRAAEVRESMRISAQIPVGGGPEHLDSEMRRMHTRYREIIKLMGVDVTSR</sequence>
<dbReference type="Gene3D" id="3.40.190.10">
    <property type="entry name" value="Periplasmic binding protein-like II"/>
    <property type="match status" value="1"/>
</dbReference>
<dbReference type="Proteomes" id="UP000070433">
    <property type="component" value="Chromosome"/>
</dbReference>
<keyword evidence="3" id="KW-1185">Reference proteome</keyword>
<evidence type="ECO:0008006" key="4">
    <source>
        <dbReference type="Google" id="ProtNLM"/>
    </source>
</evidence>
<reference evidence="2 3" key="1">
    <citation type="journal article" date="2014" name="Int. J. Syst. Evol. Microbiol.">
        <title>Ramlibacter solisilvae sp. nov., isolated from forest soil, and emended description of the genus Ramlibacter.</title>
        <authorList>
            <person name="Lee H.J."/>
            <person name="Lee S.H."/>
            <person name="Lee S.S."/>
            <person name="Lee J.S."/>
            <person name="Kim Y."/>
            <person name="Kim S.C."/>
            <person name="Jeon C.O."/>
        </authorList>
    </citation>
    <scope>NUCLEOTIDE SEQUENCE [LARGE SCALE GENOMIC DNA]</scope>
    <source>
        <strain evidence="2 3">5-10</strain>
    </source>
</reference>
<dbReference type="Gene3D" id="3.40.190.150">
    <property type="entry name" value="Bordetella uptake gene, domain 1"/>
    <property type="match status" value="1"/>
</dbReference>
<dbReference type="PANTHER" id="PTHR42928">
    <property type="entry name" value="TRICARBOXYLATE-BINDING PROTEIN"/>
    <property type="match status" value="1"/>
</dbReference>
<dbReference type="AlphaFoldDB" id="A0A127JV41"/>
<proteinExistence type="inferred from homology"/>
<evidence type="ECO:0000256" key="1">
    <source>
        <dbReference type="ARBA" id="ARBA00006987"/>
    </source>
</evidence>
<dbReference type="PATRIC" id="fig|94132.3.peg.2936"/>
<dbReference type="SUPFAM" id="SSF53850">
    <property type="entry name" value="Periplasmic binding protein-like II"/>
    <property type="match status" value="1"/>
</dbReference>
<protein>
    <recommendedName>
        <fullName evidence="4">Candidate extracytoplasmic binding receptor</fullName>
    </recommendedName>
</protein>
<dbReference type="InterPro" id="IPR005064">
    <property type="entry name" value="BUG"/>
</dbReference>
<accession>A0A127JV41</accession>
<gene>
    <name evidence="2" type="ORF">UC35_14430</name>
</gene>